<dbReference type="Pfam" id="PF12796">
    <property type="entry name" value="Ank_2"/>
    <property type="match status" value="1"/>
</dbReference>
<sequence>MDGVRLVQSCFRGDAEHVAEALRARADPQRAQPPDGYTPLLAAASAGHAGAVALLLGVRADPCAAERAGRSALLLAAAHAHLGVVRQVAAWIGTSQAQLEARPADREPTLGRRGRGAQGLCPQSAIVGAVKAAASRGVKRACRGAPPSLADAGPPLEPLPRSELAIGQLGGAASST</sequence>
<protein>
    <submittedName>
        <fullName evidence="2">Uncharacterized protein</fullName>
    </submittedName>
</protein>
<evidence type="ECO:0000256" key="1">
    <source>
        <dbReference type="PROSITE-ProRule" id="PRU00023"/>
    </source>
</evidence>
<keyword evidence="1" id="KW-0040">ANK repeat</keyword>
<dbReference type="Proteomes" id="UP001189429">
    <property type="component" value="Unassembled WGS sequence"/>
</dbReference>
<dbReference type="Gene3D" id="1.25.40.20">
    <property type="entry name" value="Ankyrin repeat-containing domain"/>
    <property type="match status" value="1"/>
</dbReference>
<accession>A0ABN9PBE2</accession>
<feature type="repeat" description="ANK" evidence="1">
    <location>
        <begin position="35"/>
        <end position="67"/>
    </location>
</feature>
<proteinExistence type="predicted"/>
<dbReference type="InterPro" id="IPR002110">
    <property type="entry name" value="Ankyrin_rpt"/>
</dbReference>
<name>A0ABN9PBE2_9DINO</name>
<dbReference type="InterPro" id="IPR036770">
    <property type="entry name" value="Ankyrin_rpt-contain_sf"/>
</dbReference>
<keyword evidence="3" id="KW-1185">Reference proteome</keyword>
<reference evidence="2" key="1">
    <citation type="submission" date="2023-10" db="EMBL/GenBank/DDBJ databases">
        <authorList>
            <person name="Chen Y."/>
            <person name="Shah S."/>
            <person name="Dougan E. K."/>
            <person name="Thang M."/>
            <person name="Chan C."/>
        </authorList>
    </citation>
    <scope>NUCLEOTIDE SEQUENCE [LARGE SCALE GENOMIC DNA]</scope>
</reference>
<dbReference type="SUPFAM" id="SSF48403">
    <property type="entry name" value="Ankyrin repeat"/>
    <property type="match status" value="1"/>
</dbReference>
<comment type="caution">
    <text evidence="2">The sequence shown here is derived from an EMBL/GenBank/DDBJ whole genome shotgun (WGS) entry which is preliminary data.</text>
</comment>
<dbReference type="PROSITE" id="PS50297">
    <property type="entry name" value="ANK_REP_REGION"/>
    <property type="match status" value="1"/>
</dbReference>
<evidence type="ECO:0000313" key="3">
    <source>
        <dbReference type="Proteomes" id="UP001189429"/>
    </source>
</evidence>
<organism evidence="2 3">
    <name type="scientific">Prorocentrum cordatum</name>
    <dbReference type="NCBI Taxonomy" id="2364126"/>
    <lineage>
        <taxon>Eukaryota</taxon>
        <taxon>Sar</taxon>
        <taxon>Alveolata</taxon>
        <taxon>Dinophyceae</taxon>
        <taxon>Prorocentrales</taxon>
        <taxon>Prorocentraceae</taxon>
        <taxon>Prorocentrum</taxon>
    </lineage>
</organism>
<gene>
    <name evidence="2" type="ORF">PCOR1329_LOCUS1512</name>
</gene>
<evidence type="ECO:0000313" key="2">
    <source>
        <dbReference type="EMBL" id="CAK0790156.1"/>
    </source>
</evidence>
<dbReference type="PROSITE" id="PS50088">
    <property type="entry name" value="ANK_REPEAT"/>
    <property type="match status" value="1"/>
</dbReference>
<dbReference type="EMBL" id="CAUYUJ010000370">
    <property type="protein sequence ID" value="CAK0790156.1"/>
    <property type="molecule type" value="Genomic_DNA"/>
</dbReference>